<sequence length="276" mass="29825">MSVAALSPADLARIAQSPGWRAHRVEVMDTAAGKVLVKGQRPARASTLYRALNAAARLIGAPLLQAVPMHGGAKAQQTEVARLQALHGAGAPVPRVLHVAPDHFVMQWLGAEHLGTLLQGGHPHAVRLWREAGDALVRLHGRGQYLSQGFARNLIVDTSANPPALAGAIDFEDDPLDVMSLPEAQVRDWLAYLQSTVWTLPLSTAQIDAQLDEWLLHEAAPVRQQFADAARRLGWLRHLPRQRRYGRDTVALQAAAAAAHRFTLRQGAAGASHPIS</sequence>
<dbReference type="SUPFAM" id="SSF56112">
    <property type="entry name" value="Protein kinase-like (PK-like)"/>
    <property type="match status" value="1"/>
</dbReference>
<evidence type="ECO:0008006" key="3">
    <source>
        <dbReference type="Google" id="ProtNLM"/>
    </source>
</evidence>
<proteinExistence type="predicted"/>
<dbReference type="Proteomes" id="UP000239709">
    <property type="component" value="Chromosome"/>
</dbReference>
<reference evidence="1 2" key="1">
    <citation type="submission" date="2018-03" db="EMBL/GenBank/DDBJ databases">
        <title>Genome sequencing of Ottowia sp.</title>
        <authorList>
            <person name="Kim S.-J."/>
            <person name="Heo J."/>
            <person name="Kwon S.-W."/>
        </authorList>
    </citation>
    <scope>NUCLEOTIDE SEQUENCE [LARGE SCALE GENOMIC DNA]</scope>
    <source>
        <strain evidence="1 2">KADR8-3</strain>
    </source>
</reference>
<dbReference type="RefSeq" id="WP_106703055.1">
    <property type="nucleotide sequence ID" value="NZ_CP027666.1"/>
</dbReference>
<keyword evidence="2" id="KW-1185">Reference proteome</keyword>
<accession>A0A2S0MF34</accession>
<name>A0A2S0MF34_9BURK</name>
<evidence type="ECO:0000313" key="2">
    <source>
        <dbReference type="Proteomes" id="UP000239709"/>
    </source>
</evidence>
<dbReference type="AlphaFoldDB" id="A0A2S0MF34"/>
<evidence type="ECO:0000313" key="1">
    <source>
        <dbReference type="EMBL" id="AVO34502.1"/>
    </source>
</evidence>
<gene>
    <name evidence="1" type="ORF">C6570_09910</name>
</gene>
<dbReference type="KEGG" id="otk:C6570_09910"/>
<protein>
    <recommendedName>
        <fullName evidence="3">Serine/threonine protein kinase</fullName>
    </recommendedName>
</protein>
<dbReference type="InterPro" id="IPR011009">
    <property type="entry name" value="Kinase-like_dom_sf"/>
</dbReference>
<dbReference type="OrthoDB" id="8028712at2"/>
<organism evidence="1 2">
    <name type="scientific">Ottowia oryzae</name>
    <dbReference type="NCBI Taxonomy" id="2109914"/>
    <lineage>
        <taxon>Bacteria</taxon>
        <taxon>Pseudomonadati</taxon>
        <taxon>Pseudomonadota</taxon>
        <taxon>Betaproteobacteria</taxon>
        <taxon>Burkholderiales</taxon>
        <taxon>Comamonadaceae</taxon>
        <taxon>Ottowia</taxon>
    </lineage>
</organism>
<dbReference type="EMBL" id="CP027666">
    <property type="protein sequence ID" value="AVO34502.1"/>
    <property type="molecule type" value="Genomic_DNA"/>
</dbReference>